<dbReference type="AlphaFoldDB" id="A0A4C1WC06"/>
<organism evidence="9 10">
    <name type="scientific">Eumeta variegata</name>
    <name type="common">Bagworm moth</name>
    <name type="synonym">Eumeta japonica</name>
    <dbReference type="NCBI Taxonomy" id="151549"/>
    <lineage>
        <taxon>Eukaryota</taxon>
        <taxon>Metazoa</taxon>
        <taxon>Ecdysozoa</taxon>
        <taxon>Arthropoda</taxon>
        <taxon>Hexapoda</taxon>
        <taxon>Insecta</taxon>
        <taxon>Pterygota</taxon>
        <taxon>Neoptera</taxon>
        <taxon>Endopterygota</taxon>
        <taxon>Lepidoptera</taxon>
        <taxon>Glossata</taxon>
        <taxon>Ditrysia</taxon>
        <taxon>Tineoidea</taxon>
        <taxon>Psychidae</taxon>
        <taxon>Oiketicinae</taxon>
        <taxon>Eumeta</taxon>
    </lineage>
</organism>
<dbReference type="InterPro" id="IPR015943">
    <property type="entry name" value="WD40/YVTN_repeat-like_dom_sf"/>
</dbReference>
<accession>A0A4C1WC06</accession>
<proteinExistence type="inferred from homology"/>
<dbReference type="PANTHER" id="PTHR19849:SF0">
    <property type="entry name" value="PHOSPHOLIPASE A-2-ACTIVATING PROTEIN"/>
    <property type="match status" value="1"/>
</dbReference>
<dbReference type="InterPro" id="IPR036322">
    <property type="entry name" value="WD40_repeat_dom_sf"/>
</dbReference>
<dbReference type="EMBL" id="BGZK01000533">
    <property type="protein sequence ID" value="GBP48926.1"/>
    <property type="molecule type" value="Genomic_DNA"/>
</dbReference>
<dbReference type="CDD" id="cd00200">
    <property type="entry name" value="WD40"/>
    <property type="match status" value="1"/>
</dbReference>
<keyword evidence="10" id="KW-1185">Reference proteome</keyword>
<feature type="repeat" description="WD" evidence="6">
    <location>
        <begin position="106"/>
        <end position="140"/>
    </location>
</feature>
<dbReference type="InterPro" id="IPR015155">
    <property type="entry name" value="PFU"/>
</dbReference>
<comment type="similarity">
    <text evidence="2">Belongs to the WD repeat PLAP family.</text>
</comment>
<dbReference type="Gene3D" id="3.10.20.870">
    <property type="entry name" value="PFU (PLAA family ubiquitin binding), C-terminal domain"/>
    <property type="match status" value="1"/>
</dbReference>
<dbReference type="Gene3D" id="2.130.10.10">
    <property type="entry name" value="YVTN repeat-like/Quinoprotein amine dehydrogenase"/>
    <property type="match status" value="1"/>
</dbReference>
<sequence>MAITRSSWDFTAKVWNVNETQAPLTLKGHQAAVWNIIELGNGIYATASADKTIILWSKGGQQIKTLTGHTDCVRALTIASPETFLSCANDASIKLWTNKGECLNTYYGHSNYIYSIVMNPSIGDGWFASCGEDASVRLWKNGECLRVINLPATTVWSVACLSNGDIVTGSSDGVIRVFTKDLNRYASETVLKQYEDEVEKMQAASQQEIGGFKVSELPGPEVLLEPGKTDGQTKLVRRGANVKCYSWSAAAQTWNEIGDVMGSNPVTEGKTMYQGQEYDFVFSVDIKDGAPPLKLPFNKNEDPWVAAQAFIHKHDLPQGYLDQVANFIITNAKLDTLPVSNNGFADPFTGESRYVPTGTSSTSAKPAAIDPFTGSGAYTTTAATSSLQKMLIPHKDHVRFDQANLKAIYDKLKEFNSKIGDSLNSMTDEELEKVVKLGESNITCMPEAIVFLKKMLEWPKEILFPVLDITRLAIRNKEVNTQMFDATYGPIFINFLLSLLAPDNIPANQMLSMRVLVNAFSGLPGEMLVVAAYEMVLHSLLCLSQLNKNAQVTVTDINLILFSDPHQTSPMIAAASLLLNLSVSLGGQDDNTELAHCIIKLISQIEDKEAYFRALVVALGTLLADSPNRLRLQTKVVTNVALHNRLKKDAESKSTDPAIAKIATCAQQIVALL</sequence>
<gene>
    <name evidence="9" type="primary">Plaa</name>
    <name evidence="9" type="ORF">EVAR_96907_1</name>
</gene>
<dbReference type="Pfam" id="PF00400">
    <property type="entry name" value="WD40"/>
    <property type="match status" value="4"/>
</dbReference>
<evidence type="ECO:0000256" key="4">
    <source>
        <dbReference type="ARBA" id="ARBA00022574"/>
    </source>
</evidence>
<dbReference type="Gene3D" id="1.25.10.10">
    <property type="entry name" value="Leucine-rich Repeat Variant"/>
    <property type="match status" value="1"/>
</dbReference>
<dbReference type="Pfam" id="PF08324">
    <property type="entry name" value="PUL"/>
    <property type="match status" value="1"/>
</dbReference>
<evidence type="ECO:0000256" key="1">
    <source>
        <dbReference type="ARBA" id="ARBA00004496"/>
    </source>
</evidence>
<comment type="subcellular location">
    <subcellularLocation>
        <location evidence="1">Cytoplasm</location>
    </subcellularLocation>
</comment>
<dbReference type="SUPFAM" id="SSF50978">
    <property type="entry name" value="WD40 repeat-like"/>
    <property type="match status" value="1"/>
</dbReference>
<dbReference type="PROSITE" id="PS51396">
    <property type="entry name" value="PUL"/>
    <property type="match status" value="1"/>
</dbReference>
<evidence type="ECO:0000259" key="8">
    <source>
        <dbReference type="PROSITE" id="PS51396"/>
    </source>
</evidence>
<evidence type="ECO:0000256" key="6">
    <source>
        <dbReference type="PROSITE-ProRule" id="PRU00221"/>
    </source>
</evidence>
<feature type="domain" description="PUL" evidence="8">
    <location>
        <begin position="390"/>
        <end position="669"/>
    </location>
</feature>
<dbReference type="InterPro" id="IPR011989">
    <property type="entry name" value="ARM-like"/>
</dbReference>
<dbReference type="SMART" id="SM00320">
    <property type="entry name" value="WD40"/>
    <property type="match status" value="4"/>
</dbReference>
<keyword evidence="5" id="KW-0677">Repeat</keyword>
<keyword evidence="3" id="KW-0963">Cytoplasm</keyword>
<dbReference type="GO" id="GO:0043130">
    <property type="term" value="F:ubiquitin binding"/>
    <property type="evidence" value="ECO:0007669"/>
    <property type="project" value="TreeGrafter"/>
</dbReference>
<dbReference type="InterPro" id="IPR038122">
    <property type="entry name" value="PFU_sf"/>
</dbReference>
<dbReference type="Pfam" id="PF09070">
    <property type="entry name" value="PFU"/>
    <property type="match status" value="1"/>
</dbReference>
<evidence type="ECO:0000256" key="5">
    <source>
        <dbReference type="ARBA" id="ARBA00022737"/>
    </source>
</evidence>
<evidence type="ECO:0000256" key="3">
    <source>
        <dbReference type="ARBA" id="ARBA00022490"/>
    </source>
</evidence>
<name>A0A4C1WC06_EUMVA</name>
<comment type="caution">
    <text evidence="9">The sequence shown here is derived from an EMBL/GenBank/DDBJ whole genome shotgun (WGS) entry which is preliminary data.</text>
</comment>
<feature type="domain" description="PFU" evidence="7">
    <location>
        <begin position="246"/>
        <end position="342"/>
    </location>
</feature>
<dbReference type="GO" id="GO:0010992">
    <property type="term" value="P:ubiquitin recycling"/>
    <property type="evidence" value="ECO:0007669"/>
    <property type="project" value="TreeGrafter"/>
</dbReference>
<evidence type="ECO:0000259" key="7">
    <source>
        <dbReference type="PROSITE" id="PS51394"/>
    </source>
</evidence>
<dbReference type="STRING" id="151549.A0A4C1WC06"/>
<evidence type="ECO:0000313" key="9">
    <source>
        <dbReference type="EMBL" id="GBP48926.1"/>
    </source>
</evidence>
<dbReference type="Proteomes" id="UP000299102">
    <property type="component" value="Unassembled WGS sequence"/>
</dbReference>
<reference evidence="9 10" key="1">
    <citation type="journal article" date="2019" name="Commun. Biol.">
        <title>The bagworm genome reveals a unique fibroin gene that provides high tensile strength.</title>
        <authorList>
            <person name="Kono N."/>
            <person name="Nakamura H."/>
            <person name="Ohtoshi R."/>
            <person name="Tomita M."/>
            <person name="Numata K."/>
            <person name="Arakawa K."/>
        </authorList>
    </citation>
    <scope>NUCLEOTIDE SEQUENCE [LARGE SCALE GENOMIC DNA]</scope>
</reference>
<dbReference type="GO" id="GO:0043161">
    <property type="term" value="P:proteasome-mediated ubiquitin-dependent protein catabolic process"/>
    <property type="evidence" value="ECO:0007669"/>
    <property type="project" value="TreeGrafter"/>
</dbReference>
<evidence type="ECO:0000313" key="10">
    <source>
        <dbReference type="Proteomes" id="UP000299102"/>
    </source>
</evidence>
<dbReference type="InterPro" id="IPR013535">
    <property type="entry name" value="PUL_dom"/>
</dbReference>
<dbReference type="GO" id="GO:0005737">
    <property type="term" value="C:cytoplasm"/>
    <property type="evidence" value="ECO:0007669"/>
    <property type="project" value="UniProtKB-SubCell"/>
</dbReference>
<evidence type="ECO:0000256" key="2">
    <source>
        <dbReference type="ARBA" id="ARBA00008495"/>
    </source>
</evidence>
<keyword evidence="4 6" id="KW-0853">WD repeat</keyword>
<protein>
    <submittedName>
        <fullName evidence="9">Phospholipase A-2-activating protein</fullName>
    </submittedName>
</protein>
<dbReference type="OrthoDB" id="10265988at2759"/>
<dbReference type="PROSITE" id="PS50082">
    <property type="entry name" value="WD_REPEATS_2"/>
    <property type="match status" value="2"/>
</dbReference>
<dbReference type="PROSITE" id="PS51394">
    <property type="entry name" value="PFU"/>
    <property type="match status" value="1"/>
</dbReference>
<dbReference type="GO" id="GO:0005634">
    <property type="term" value="C:nucleus"/>
    <property type="evidence" value="ECO:0007669"/>
    <property type="project" value="TreeGrafter"/>
</dbReference>
<dbReference type="InterPro" id="IPR001680">
    <property type="entry name" value="WD40_rpt"/>
</dbReference>
<dbReference type="PROSITE" id="PS50294">
    <property type="entry name" value="WD_REPEATS_REGION"/>
    <property type="match status" value="1"/>
</dbReference>
<feature type="repeat" description="WD" evidence="6">
    <location>
        <begin position="66"/>
        <end position="96"/>
    </location>
</feature>
<dbReference type="PANTHER" id="PTHR19849">
    <property type="entry name" value="PHOSPHOLIPASE A-2-ACTIVATING PROTEIN"/>
    <property type="match status" value="1"/>
</dbReference>